<evidence type="ECO:0000313" key="14">
    <source>
        <dbReference type="EnsemblMetazoa" id="ASTEI05075-PA"/>
    </source>
</evidence>
<dbReference type="Gene3D" id="3.40.50.12550">
    <property type="entry name" value="Ubiquitin-activating enzyme E1, inactive adenylation domain, subdomain 2"/>
    <property type="match status" value="1"/>
</dbReference>
<dbReference type="EC" id="6.2.1.45" evidence="4"/>
<dbReference type="PANTHER" id="PTHR10953">
    <property type="entry name" value="UBIQUITIN-ACTIVATING ENZYME E1"/>
    <property type="match status" value="1"/>
</dbReference>
<evidence type="ECO:0000313" key="15">
    <source>
        <dbReference type="Proteomes" id="UP000076408"/>
    </source>
</evidence>
<dbReference type="Pfam" id="PF10585">
    <property type="entry name" value="UBA_E1_SCCH"/>
    <property type="match status" value="1"/>
</dbReference>
<dbReference type="Pfam" id="PF16190">
    <property type="entry name" value="E1_FCCH"/>
    <property type="match status" value="1"/>
</dbReference>
<dbReference type="VEuPathDB" id="VectorBase:ASTEI20_032577"/>
<name>A0A182Y9D9_ANOST</name>
<dbReference type="InterPro" id="IPR033127">
    <property type="entry name" value="UBQ-activ_enz_E1_Cys_AS"/>
</dbReference>
<keyword evidence="5 11" id="KW-0436">Ligase</keyword>
<comment type="catalytic activity">
    <reaction evidence="1">
        <text>ATP + ubiquitin + [E1 ubiquitin-activating enzyme]-L-cysteine = AMP + diphosphate + S-ubiquitinyl-[E1 ubiquitin-activating enzyme]-L-cysteine.</text>
        <dbReference type="EC" id="6.2.1.45"/>
    </reaction>
</comment>
<dbReference type="CDD" id="cd01490">
    <property type="entry name" value="Ube1_repeat2"/>
    <property type="match status" value="1"/>
</dbReference>
<evidence type="ECO:0000256" key="11">
    <source>
        <dbReference type="RuleBase" id="RU000519"/>
    </source>
</evidence>
<dbReference type="InterPro" id="IPR032420">
    <property type="entry name" value="E1_4HB"/>
</dbReference>
<dbReference type="InterPro" id="IPR019821">
    <property type="entry name" value="Kinesin_motor_CS"/>
</dbReference>
<feature type="region of interest" description="Disordered" evidence="12">
    <location>
        <begin position="1446"/>
        <end position="1468"/>
    </location>
</feature>
<evidence type="ECO:0000256" key="2">
    <source>
        <dbReference type="ARBA" id="ARBA00004906"/>
    </source>
</evidence>
<dbReference type="GO" id="GO:0016925">
    <property type="term" value="P:protein sumoylation"/>
    <property type="evidence" value="ECO:0007669"/>
    <property type="project" value="TreeGrafter"/>
</dbReference>
<dbReference type="EnsemblMetazoa" id="ASTEI05075-RA">
    <property type="protein sequence ID" value="ASTEI05075-PA"/>
    <property type="gene ID" value="ASTEI05075"/>
</dbReference>
<comment type="similarity">
    <text evidence="9">Belongs to the TRAFAC class myosin-kinesin ATPase superfamily. Kinesin family.</text>
</comment>
<organism evidence="14 15">
    <name type="scientific">Anopheles stephensi</name>
    <name type="common">Indo-Pakistan malaria mosquito</name>
    <dbReference type="NCBI Taxonomy" id="30069"/>
    <lineage>
        <taxon>Eukaryota</taxon>
        <taxon>Metazoa</taxon>
        <taxon>Ecdysozoa</taxon>
        <taxon>Arthropoda</taxon>
        <taxon>Hexapoda</taxon>
        <taxon>Insecta</taxon>
        <taxon>Pterygota</taxon>
        <taxon>Neoptera</taxon>
        <taxon>Endopterygota</taxon>
        <taxon>Diptera</taxon>
        <taxon>Nematocera</taxon>
        <taxon>Culicoidea</taxon>
        <taxon>Culicidae</taxon>
        <taxon>Anophelinae</taxon>
        <taxon>Anopheles</taxon>
    </lineage>
</organism>
<dbReference type="NCBIfam" id="TIGR01408">
    <property type="entry name" value="Ube1"/>
    <property type="match status" value="1"/>
</dbReference>
<dbReference type="GO" id="GO:0005737">
    <property type="term" value="C:cytoplasm"/>
    <property type="evidence" value="ECO:0007669"/>
    <property type="project" value="TreeGrafter"/>
</dbReference>
<dbReference type="GO" id="GO:0005524">
    <property type="term" value="F:ATP binding"/>
    <property type="evidence" value="ECO:0007669"/>
    <property type="project" value="UniProtKB-UniRule"/>
</dbReference>
<dbReference type="Gene3D" id="1.10.10.2660">
    <property type="entry name" value="Ubiquitin-activating enzyme E1, SCCH domain"/>
    <property type="match status" value="1"/>
</dbReference>
<feature type="compositionally biased region" description="Low complexity" evidence="12">
    <location>
        <begin position="632"/>
        <end position="644"/>
    </location>
</feature>
<evidence type="ECO:0000256" key="6">
    <source>
        <dbReference type="ARBA" id="ARBA00022741"/>
    </source>
</evidence>
<feature type="active site" description="Glycyl thioester intermediate" evidence="10">
    <location>
        <position position="1263"/>
    </location>
</feature>
<dbReference type="VEuPathDB" id="VectorBase:ASTE004755"/>
<dbReference type="InterPro" id="IPR042063">
    <property type="entry name" value="Ubi_acti_E1_SCCH"/>
</dbReference>
<dbReference type="UniPathway" id="UPA00143"/>
<dbReference type="Gene3D" id="3.40.850.10">
    <property type="entry name" value="Kinesin motor domain"/>
    <property type="match status" value="1"/>
</dbReference>
<keyword evidence="7 11" id="KW-0833">Ubl conjugation pathway</keyword>
<feature type="compositionally biased region" description="Basic and acidic residues" evidence="12">
    <location>
        <begin position="585"/>
        <end position="601"/>
    </location>
</feature>
<dbReference type="CDD" id="cd00106">
    <property type="entry name" value="KISc"/>
    <property type="match status" value="1"/>
</dbReference>
<evidence type="ECO:0000256" key="7">
    <source>
        <dbReference type="ARBA" id="ARBA00022786"/>
    </source>
</evidence>
<dbReference type="InterPro" id="IPR045886">
    <property type="entry name" value="ThiF/MoeB/HesA"/>
</dbReference>
<evidence type="ECO:0000259" key="13">
    <source>
        <dbReference type="PROSITE" id="PS50067"/>
    </source>
</evidence>
<feature type="binding site" evidence="9">
    <location>
        <begin position="130"/>
        <end position="137"/>
    </location>
    <ligand>
        <name>ATP</name>
        <dbReference type="ChEBI" id="CHEBI:30616"/>
    </ligand>
</feature>
<dbReference type="Gene3D" id="3.10.290.60">
    <property type="entry name" value="Ubiquitin-activating enzyme E1, UFD domain"/>
    <property type="match status" value="1"/>
</dbReference>
<reference evidence="15" key="1">
    <citation type="journal article" date="2014" name="Genome Biol.">
        <title>Genome analysis of a major urban malaria vector mosquito, Anopheles stephensi.</title>
        <authorList>
            <person name="Jiang X."/>
            <person name="Peery A."/>
            <person name="Hall A.B."/>
            <person name="Sharma A."/>
            <person name="Chen X.G."/>
            <person name="Waterhouse R.M."/>
            <person name="Komissarov A."/>
            <person name="Riehle M.M."/>
            <person name="Shouche Y."/>
            <person name="Sharakhova M.V."/>
            <person name="Lawson D."/>
            <person name="Pakpour N."/>
            <person name="Arensburger P."/>
            <person name="Davidson V.L."/>
            <person name="Eiglmeier K."/>
            <person name="Emrich S."/>
            <person name="George P."/>
            <person name="Kennedy R.C."/>
            <person name="Mane S.P."/>
            <person name="Maslen G."/>
            <person name="Oringanje C."/>
            <person name="Qi Y."/>
            <person name="Settlage R."/>
            <person name="Tojo M."/>
            <person name="Tubio J.M."/>
            <person name="Unger M.F."/>
            <person name="Wang B."/>
            <person name="Vernick K.D."/>
            <person name="Ribeiro J.M."/>
            <person name="James A.A."/>
            <person name="Michel K."/>
            <person name="Riehle M.A."/>
            <person name="Luckhart S."/>
            <person name="Sharakhov I.V."/>
            <person name="Tu Z."/>
        </authorList>
    </citation>
    <scope>NUCLEOTIDE SEQUENCE [LARGE SCALE GENOMIC DNA]</scope>
    <source>
        <strain evidence="15">Indian</strain>
    </source>
</reference>
<dbReference type="PROSITE" id="PS50067">
    <property type="entry name" value="KINESIN_MOTOR_2"/>
    <property type="match status" value="1"/>
</dbReference>
<dbReference type="GO" id="GO:0019948">
    <property type="term" value="F:SUMO activating enzyme activity"/>
    <property type="evidence" value="ECO:0007669"/>
    <property type="project" value="TreeGrafter"/>
</dbReference>
<evidence type="ECO:0000256" key="3">
    <source>
        <dbReference type="ARBA" id="ARBA00005673"/>
    </source>
</evidence>
<dbReference type="Pfam" id="PF00899">
    <property type="entry name" value="ThiF"/>
    <property type="match status" value="1"/>
</dbReference>
<dbReference type="FunFam" id="3.40.850.10:FF:000080">
    <property type="entry name" value="Kinesin-like protein"/>
    <property type="match status" value="1"/>
</dbReference>
<evidence type="ECO:0000256" key="5">
    <source>
        <dbReference type="ARBA" id="ARBA00022598"/>
    </source>
</evidence>
<evidence type="ECO:0000256" key="12">
    <source>
        <dbReference type="SAM" id="MobiDB-lite"/>
    </source>
</evidence>
<dbReference type="Gene3D" id="2.40.30.180">
    <property type="entry name" value="Ubiquitin-activating enzyme E1, FCCH domain"/>
    <property type="match status" value="1"/>
</dbReference>
<dbReference type="SMART" id="SM00985">
    <property type="entry name" value="UBA_e1_C"/>
    <property type="match status" value="1"/>
</dbReference>
<dbReference type="InterPro" id="IPR027417">
    <property type="entry name" value="P-loop_NTPase"/>
</dbReference>
<dbReference type="GO" id="GO:0003777">
    <property type="term" value="F:microtubule motor activity"/>
    <property type="evidence" value="ECO:0007669"/>
    <property type="project" value="InterPro"/>
</dbReference>
<dbReference type="FunFam" id="2.40.30.180:FF:000001">
    <property type="entry name" value="ubiquitin-like modifier-activating enzyme 1"/>
    <property type="match status" value="1"/>
</dbReference>
<dbReference type="Gene3D" id="3.50.50.80">
    <property type="entry name" value="Ubiquitin-activating enzyme E1, inactive adenylation domain, subdomain 1"/>
    <property type="match status" value="1"/>
</dbReference>
<protein>
    <recommendedName>
        <fullName evidence="4">E1 ubiquitin-activating enzyme</fullName>
        <ecNumber evidence="4">6.2.1.45</ecNumber>
    </recommendedName>
</protein>
<dbReference type="InterPro" id="IPR018965">
    <property type="entry name" value="Ub-activating_enz_E1_C"/>
</dbReference>
<dbReference type="Pfam" id="PF00225">
    <property type="entry name" value="Kinesin"/>
    <property type="match status" value="1"/>
</dbReference>
<keyword evidence="15" id="KW-1185">Reference proteome</keyword>
<dbReference type="InterPro" id="IPR000594">
    <property type="entry name" value="ThiF_NAD_FAD-bd"/>
</dbReference>
<keyword evidence="9" id="KW-0505">Motor protein</keyword>
<reference evidence="14" key="2">
    <citation type="submission" date="2020-05" db="UniProtKB">
        <authorList>
            <consortium name="EnsemblMetazoa"/>
        </authorList>
    </citation>
    <scope>IDENTIFICATION</scope>
    <source>
        <strain evidence="14">Indian</strain>
    </source>
</reference>
<evidence type="ECO:0000256" key="4">
    <source>
        <dbReference type="ARBA" id="ARBA00012990"/>
    </source>
</evidence>
<dbReference type="InterPro" id="IPR042449">
    <property type="entry name" value="Ub-E1_IAD_1"/>
</dbReference>
<evidence type="ECO:0000256" key="1">
    <source>
        <dbReference type="ARBA" id="ARBA00000488"/>
    </source>
</evidence>
<dbReference type="GO" id="GO:0008017">
    <property type="term" value="F:microtubule binding"/>
    <property type="evidence" value="ECO:0007669"/>
    <property type="project" value="InterPro"/>
</dbReference>
<dbReference type="Pfam" id="PF09358">
    <property type="entry name" value="E1_UFD"/>
    <property type="match status" value="1"/>
</dbReference>
<dbReference type="InterPro" id="IPR019572">
    <property type="entry name" value="UBA_E1_SCCH"/>
</dbReference>
<dbReference type="PRINTS" id="PR01849">
    <property type="entry name" value="UBIQUITINACT"/>
</dbReference>
<dbReference type="InterPro" id="IPR001752">
    <property type="entry name" value="Kinesin_motor_dom"/>
</dbReference>
<dbReference type="InterPro" id="IPR018075">
    <property type="entry name" value="UBQ-activ_enz_E1"/>
</dbReference>
<dbReference type="CDD" id="cd01491">
    <property type="entry name" value="Ube1_repeat1"/>
    <property type="match status" value="1"/>
</dbReference>
<dbReference type="Pfam" id="PF16191">
    <property type="entry name" value="E1_4HB"/>
    <property type="match status" value="1"/>
</dbReference>
<dbReference type="PANTHER" id="PTHR10953:SF4">
    <property type="entry name" value="UBIQUITIN-ACTIVATING ENZYME E1 C-TERMINAL DOMAIN-CONTAINING PROTEIN"/>
    <property type="match status" value="1"/>
</dbReference>
<comment type="pathway">
    <text evidence="2">Protein modification; protein ubiquitination.</text>
</comment>
<accession>A0A182Y9D9</accession>
<dbReference type="InterPro" id="IPR000011">
    <property type="entry name" value="UBQ/SUMO-activ_enz_E1-like"/>
</dbReference>
<evidence type="ECO:0000256" key="10">
    <source>
        <dbReference type="PROSITE-ProRule" id="PRU10132"/>
    </source>
</evidence>
<keyword evidence="6 9" id="KW-0547">Nucleotide-binding</keyword>
<dbReference type="InterPro" id="IPR036961">
    <property type="entry name" value="Kinesin_motor_dom_sf"/>
</dbReference>
<dbReference type="InterPro" id="IPR032418">
    <property type="entry name" value="E1_FCCH"/>
</dbReference>
<dbReference type="Proteomes" id="UP000076408">
    <property type="component" value="Unassembled WGS sequence"/>
</dbReference>
<keyword evidence="8 9" id="KW-0067">ATP-binding</keyword>
<dbReference type="SUPFAM" id="SSF69572">
    <property type="entry name" value="Activating enzymes of the ubiquitin-like proteins"/>
    <property type="match status" value="2"/>
</dbReference>
<sequence length="1696" mass="188266">MQIINIRLPLYSIGSIENLDNITQASTGSSNSMPGTPEDNINVVVRVRPLSNKEARHGDEMVVQFPGNGQILCDGIPLSSGAGGQKPKLFSYNVVFEPGASQDDVLQYSGIKRLIEMAIEGFSCTAFCYGQTGSGKTHTLTGPPELFYRKPDPAHADHGLVFRSFLYLFKLLQERKDTNFILKASFLEIYNEKVIDLLNPGTARKPLAVRWSKKSRGFFVENLFTVDCEELDDLLAVLEEGMRNRHVGAHLMNDYSSRSHTILTVHITSEQQAEGGVFISKQGKINFVDLAGSEMTKKTHSEGKTLEEANNINKSLMVLGYCIASLSDSKKRSGHIPYRDSKLTKLLADSLAGNGVTLMIACISPAHSNVTETVNTLRYAARAKRIRTKPIIVMDPREALILSLKREIGALQVENEHLRTALNLQSEAQDINSQVDLLERRPVPRTPPKVDLEKLTDMEGNELKELVKVYIMENQALRQENAELYSTREMIIRDQELVCRENERLLKKLEDVNSVCCRSPIIPARPTFSAEMLNLSAASGDVEVSNIWRNPLSSSADSMNRYRNESLDGRVSANENKIPELLQKELDKRRIGDSGEFRDSFVDPPAAKKRKLPSPTPSLTQPPEQQQHEQPPHSSSPAIERSAPSSAAAAAVVVMATSNNNGSAPVPSVENNSGGGVAAAGAQEIDEGLYSRQLYVLGHDAMRRMARSDVLISGLGGLGVEVAKNVILGGVKSVTLHDTAVCTVGDLSSQFYLTADDVANGRNRAEVSCQQLSELNHYVPTVAYTGELTEEFLQKFRVVVLTLASPAEQRRVAEITHRHNIALIMADTRGLFAQVFCDFGNDFTVYDQNGANPSSAMVASITNDVESVVTCVDETRHGFEDGDYVTFTEVEGMTELNGSAPMKIKVLGPYTFSIGDTSKLSGYLRGGIATQVKMPKQLSFKSLAEAENAPEFIMTDFGKWDHPNNTQVAFTVLGRYQEQHGRLPRPWNTADATEFVEMCRVRAKELSIEELNESMLTKFAKVCAGDLCPMNGAIGGITAQEVMKACTGKFTPIYQYLCYDAIECLPEADLTEEECAPTGSRYDGQIAVFGRKFQDVLGQLKYFIVGAGAIGCELLKNFAMIGVASKEDGEIIVTDMDLIEKSNLNRQFLFRPHDVQQPKSRVAAQAVKRMNGDIKVTSHENRVGPETERFYDDTFFNRLDGVANALDNIDARIYMDRRCVYYRKPLLESGTLGTLGNIQVVVPFLTESYSSSQDPPEKSIPICTLKNFPNAIEHTLQWARDTFEGIFKQVAENAAQYITDPTFIERTLKLPGVQPLEALESVKKALIDDRPKSIEDCVKWARMYFEEQYSNQIRQLLFNFPPDQMSSTGQPFWSGPKRLPEAITFDPENALHLDYIFATANLKAEVYGIPQQRNRDAIRKLVMAVEVPKFTPRSGVKIAVTDSALQAEENGGGGGGGGGGVGGEDLDPDRISRLQSELAALGKPDFTITPLEFEKDDDNNLHMDFIVAASNLRAANYKIPPADRHKSKLIAGKIMPAIATTTSLVAGCVSLELYKLAQGFNTLERFKNGFLNLALPFFTFSEPIQAKKATYYDKEWTLWDRFEVKGELTLQEFLDYFDREHKLKITMLSQGVCMLYAFFMTKQKQQERLNLPMSEVVRKVSKKSIEPHVRALVFEICCNDEAGEDVEVPYVRYVLP</sequence>
<dbReference type="InterPro" id="IPR042302">
    <property type="entry name" value="E1_FCCH_sf"/>
</dbReference>
<dbReference type="VEuPathDB" id="VectorBase:ASTEI20_042887"/>
<dbReference type="Gene3D" id="3.40.50.720">
    <property type="entry name" value="NAD(P)-binding Rossmann-like Domain"/>
    <property type="match status" value="1"/>
</dbReference>
<evidence type="ECO:0000256" key="9">
    <source>
        <dbReference type="PROSITE-ProRule" id="PRU00283"/>
    </source>
</evidence>
<dbReference type="FunFam" id="3.10.290.60:FF:000002">
    <property type="entry name" value="Ubiquitin-like modifier-activating enzyme 1"/>
    <property type="match status" value="1"/>
</dbReference>
<dbReference type="PROSITE" id="PS00411">
    <property type="entry name" value="KINESIN_MOTOR_1"/>
    <property type="match status" value="1"/>
</dbReference>
<dbReference type="SMART" id="SM00129">
    <property type="entry name" value="KISc"/>
    <property type="match status" value="1"/>
</dbReference>
<dbReference type="FunFam" id="3.50.50.80:FF:000001">
    <property type="entry name" value="ubiquitin-like modifier-activating enzyme 1"/>
    <property type="match status" value="1"/>
</dbReference>
<evidence type="ECO:0000256" key="8">
    <source>
        <dbReference type="ARBA" id="ARBA00022840"/>
    </source>
</evidence>
<proteinExistence type="inferred from homology"/>
<comment type="similarity">
    <text evidence="3 11">Belongs to the ubiquitin-activating E1 family.</text>
</comment>
<feature type="region of interest" description="Disordered" evidence="12">
    <location>
        <begin position="585"/>
        <end position="644"/>
    </location>
</feature>
<dbReference type="InterPro" id="IPR038252">
    <property type="entry name" value="UBA_E1_C_sf"/>
</dbReference>
<dbReference type="STRING" id="30069.A0A182Y9D9"/>
<dbReference type="FunFam" id="3.40.50.720:FF:000015">
    <property type="entry name" value="Ubiquitin-activating enzyme E1 1"/>
    <property type="match status" value="1"/>
</dbReference>
<dbReference type="GO" id="GO:0004839">
    <property type="term" value="F:ubiquitin activating enzyme activity"/>
    <property type="evidence" value="ECO:0007669"/>
    <property type="project" value="UniProtKB-EC"/>
</dbReference>
<dbReference type="InterPro" id="IPR035985">
    <property type="entry name" value="Ubiquitin-activating_enz"/>
</dbReference>
<dbReference type="SUPFAM" id="SSF52540">
    <property type="entry name" value="P-loop containing nucleoside triphosphate hydrolases"/>
    <property type="match status" value="1"/>
</dbReference>
<dbReference type="GO" id="GO:0031510">
    <property type="term" value="C:SUMO activating enzyme complex"/>
    <property type="evidence" value="ECO:0007669"/>
    <property type="project" value="TreeGrafter"/>
</dbReference>
<feature type="domain" description="Kinesin motor" evidence="13">
    <location>
        <begin position="40"/>
        <end position="386"/>
    </location>
</feature>
<dbReference type="GO" id="GO:0007018">
    <property type="term" value="P:microtubule-based movement"/>
    <property type="evidence" value="ECO:0007669"/>
    <property type="project" value="InterPro"/>
</dbReference>
<feature type="compositionally biased region" description="Gly residues" evidence="12">
    <location>
        <begin position="1450"/>
        <end position="1463"/>
    </location>
</feature>
<dbReference type="PROSITE" id="PS00865">
    <property type="entry name" value="UBIQUITIN_ACTIVAT_2"/>
    <property type="match status" value="1"/>
</dbReference>
<dbReference type="VEuPathDB" id="VectorBase:ASTEI05075"/>